<evidence type="ECO:0000256" key="1">
    <source>
        <dbReference type="ARBA" id="ARBA00001947"/>
    </source>
</evidence>
<evidence type="ECO:0000256" key="10">
    <source>
        <dbReference type="ARBA" id="ARBA00026119"/>
    </source>
</evidence>
<dbReference type="InterPro" id="IPR013154">
    <property type="entry name" value="ADH-like_N"/>
</dbReference>
<keyword evidence="5 13" id="KW-0862">Zinc</keyword>
<dbReference type="GO" id="GO:0042732">
    <property type="term" value="P:D-xylose metabolic process"/>
    <property type="evidence" value="ECO:0007669"/>
    <property type="project" value="UniProtKB-KW"/>
</dbReference>
<keyword evidence="4 13" id="KW-0479">Metal-binding</keyword>
<organism evidence="15 16">
    <name type="scientific">Aspergillus thermomutatus</name>
    <name type="common">Neosartorya pseudofischeri</name>
    <dbReference type="NCBI Taxonomy" id="41047"/>
    <lineage>
        <taxon>Eukaryota</taxon>
        <taxon>Fungi</taxon>
        <taxon>Dikarya</taxon>
        <taxon>Ascomycota</taxon>
        <taxon>Pezizomycotina</taxon>
        <taxon>Eurotiomycetes</taxon>
        <taxon>Eurotiomycetidae</taxon>
        <taxon>Eurotiales</taxon>
        <taxon>Aspergillaceae</taxon>
        <taxon>Aspergillus</taxon>
        <taxon>Aspergillus subgen. Fumigati</taxon>
    </lineage>
</organism>
<dbReference type="GO" id="GO:0006062">
    <property type="term" value="P:sorbitol catabolic process"/>
    <property type="evidence" value="ECO:0007669"/>
    <property type="project" value="TreeGrafter"/>
</dbReference>
<evidence type="ECO:0000256" key="5">
    <source>
        <dbReference type="ARBA" id="ARBA00022833"/>
    </source>
</evidence>
<dbReference type="GeneID" id="38123785"/>
<dbReference type="InterPro" id="IPR013149">
    <property type="entry name" value="ADH-like_C"/>
</dbReference>
<dbReference type="PANTHER" id="PTHR43161:SF9">
    <property type="entry name" value="SORBITOL DEHYDROGENASE"/>
    <property type="match status" value="1"/>
</dbReference>
<sequence>MDPISLSEMQNPSCLLYGPFNARFEDRPIPRIEDPSDVIIRIAYTGVCGSDRKVHFWLHGGVKRLVSPEQPIVMGHEASGIVHAVGSSVSTLQPGDHVAIEPGYPCHRCPCCKGGRYNLCPRMKFAAAPPSCHGTLTKYFRLPADYCYKIPPGTLGLDEAVLMEPLAVAVHSVRQVGVRPGHRVVVFGAGTVGLLCAAVAREFGARTIITVDANQAKLRFARSFLASEEMVLGTFVPDSSKSSEENAVALLEEYDRAEHGSDEIPGFDVVIEATGAEPCIQMGIEVLRGGGAFIQTGLGKRNVSFPICTVAEREIVVKGCFRYGPGDFRLGLQFAVEGRIPVKQFITRVLPFERATEAWETTRRGEGIKTLIEGVQ</sequence>
<dbReference type="InterPro" id="IPR011032">
    <property type="entry name" value="GroES-like_sf"/>
</dbReference>
<evidence type="ECO:0000256" key="12">
    <source>
        <dbReference type="ARBA" id="ARBA00069629"/>
    </source>
</evidence>
<dbReference type="GO" id="GO:0008270">
    <property type="term" value="F:zinc ion binding"/>
    <property type="evidence" value="ECO:0007669"/>
    <property type="project" value="InterPro"/>
</dbReference>
<comment type="function">
    <text evidence="8">Xylitol dehydrogenase which catalyzes the conversion of xylitol to D-xylulose. Xylose is a major component of hemicelluloses such as xylan. Most fungi utilize D-xylose via three enzymatic reactions, xylose reductase (XR), xylitol dehydrogenase (XDH), and xylulokinase, to form xylulose 5-phosphate, which enters pentose phosphate pathway.</text>
</comment>
<dbReference type="FunFam" id="3.40.50.720:FF:000068">
    <property type="entry name" value="Sorbitol dehydrogenase"/>
    <property type="match status" value="1"/>
</dbReference>
<dbReference type="SUPFAM" id="SSF50129">
    <property type="entry name" value="GroES-like"/>
    <property type="match status" value="1"/>
</dbReference>
<dbReference type="Gene3D" id="3.40.50.720">
    <property type="entry name" value="NAD(P)-binding Rossmann-like Domain"/>
    <property type="match status" value="1"/>
</dbReference>
<evidence type="ECO:0000313" key="15">
    <source>
        <dbReference type="EMBL" id="RHZ47812.1"/>
    </source>
</evidence>
<dbReference type="CDD" id="cd05285">
    <property type="entry name" value="sorbitol_DH"/>
    <property type="match status" value="1"/>
</dbReference>
<dbReference type="InterPro" id="IPR020843">
    <property type="entry name" value="ER"/>
</dbReference>
<dbReference type="RefSeq" id="XP_026611730.1">
    <property type="nucleotide sequence ID" value="XM_026755430.1"/>
</dbReference>
<evidence type="ECO:0000256" key="6">
    <source>
        <dbReference type="ARBA" id="ARBA00023002"/>
    </source>
</evidence>
<dbReference type="SMART" id="SM00829">
    <property type="entry name" value="PKS_ER"/>
    <property type="match status" value="1"/>
</dbReference>
<dbReference type="Pfam" id="PF08240">
    <property type="entry name" value="ADH_N"/>
    <property type="match status" value="1"/>
</dbReference>
<comment type="pathway">
    <text evidence="9">Carbohydrate degradation; L-arabinose degradation via L-arabinitol; D-xylulose 5-phosphate from L-arabinose (fungal route): step 4/5.</text>
</comment>
<dbReference type="InterPro" id="IPR002328">
    <property type="entry name" value="ADH_Zn_CS"/>
</dbReference>
<keyword evidence="6" id="KW-0560">Oxidoreductase</keyword>
<evidence type="ECO:0000256" key="8">
    <source>
        <dbReference type="ARBA" id="ARBA00024843"/>
    </source>
</evidence>
<dbReference type="InterPro" id="IPR045306">
    <property type="entry name" value="SDH-like"/>
</dbReference>
<dbReference type="EMBL" id="NKHU02000211">
    <property type="protein sequence ID" value="RHZ47812.1"/>
    <property type="molecule type" value="Genomic_DNA"/>
</dbReference>
<keyword evidence="3" id="KW-0119">Carbohydrate metabolism</keyword>
<dbReference type="GO" id="GO:0003939">
    <property type="term" value="F:L-iditol 2-dehydrogenase (NAD+) activity"/>
    <property type="evidence" value="ECO:0007669"/>
    <property type="project" value="TreeGrafter"/>
</dbReference>
<proteinExistence type="inferred from homology"/>
<comment type="similarity">
    <text evidence="2 13">Belongs to the zinc-containing alcohol dehydrogenase family.</text>
</comment>
<evidence type="ECO:0000256" key="7">
    <source>
        <dbReference type="ARBA" id="ARBA00023027"/>
    </source>
</evidence>
<keyword evidence="16" id="KW-1185">Reference proteome</keyword>
<dbReference type="InterPro" id="IPR036291">
    <property type="entry name" value="NAD(P)-bd_dom_sf"/>
</dbReference>
<reference evidence="15" key="1">
    <citation type="submission" date="2018-08" db="EMBL/GenBank/DDBJ databases">
        <title>Draft genome sequence of azole-resistant Aspergillus thermomutatus (Neosartorya pseudofischeri) strain HMR AF 39, isolated from a human nasal aspirate.</title>
        <authorList>
            <person name="Parent-Michaud M."/>
            <person name="Dufresne P.J."/>
            <person name="Fournier E."/>
            <person name="Martineau C."/>
            <person name="Moreira S."/>
            <person name="Perkins V."/>
            <person name="De Repentigny L."/>
            <person name="Dufresne S.F."/>
        </authorList>
    </citation>
    <scope>NUCLEOTIDE SEQUENCE [LARGE SCALE GENOMIC DNA]</scope>
    <source>
        <strain evidence="15">HMR AF 39</strain>
    </source>
</reference>
<dbReference type="SUPFAM" id="SSF51735">
    <property type="entry name" value="NAD(P)-binding Rossmann-fold domains"/>
    <property type="match status" value="1"/>
</dbReference>
<dbReference type="AlphaFoldDB" id="A0A397G9X6"/>
<evidence type="ECO:0000256" key="2">
    <source>
        <dbReference type="ARBA" id="ARBA00008072"/>
    </source>
</evidence>
<keyword evidence="7" id="KW-0520">NAD</keyword>
<evidence type="ECO:0000256" key="4">
    <source>
        <dbReference type="ARBA" id="ARBA00022723"/>
    </source>
</evidence>
<feature type="domain" description="Enoyl reductase (ER)" evidence="14">
    <location>
        <begin position="18"/>
        <end position="372"/>
    </location>
</feature>
<gene>
    <name evidence="15" type="ORF">CDV56_101811</name>
</gene>
<evidence type="ECO:0000256" key="13">
    <source>
        <dbReference type="RuleBase" id="RU361277"/>
    </source>
</evidence>
<evidence type="ECO:0000256" key="3">
    <source>
        <dbReference type="ARBA" id="ARBA00022629"/>
    </source>
</evidence>
<dbReference type="PROSITE" id="PS00059">
    <property type="entry name" value="ADH_ZINC"/>
    <property type="match status" value="1"/>
</dbReference>
<dbReference type="VEuPathDB" id="FungiDB:CDV56_101811"/>
<dbReference type="GO" id="GO:0046526">
    <property type="term" value="F:D-xylulose reductase activity"/>
    <property type="evidence" value="ECO:0007669"/>
    <property type="project" value="UniProtKB-EC"/>
</dbReference>
<dbReference type="Proteomes" id="UP000215305">
    <property type="component" value="Unassembled WGS sequence"/>
</dbReference>
<dbReference type="STRING" id="41047.A0A397G9X6"/>
<comment type="cofactor">
    <cofactor evidence="1 13">
        <name>Zn(2+)</name>
        <dbReference type="ChEBI" id="CHEBI:29105"/>
    </cofactor>
</comment>
<evidence type="ECO:0000256" key="9">
    <source>
        <dbReference type="ARBA" id="ARBA00025713"/>
    </source>
</evidence>
<dbReference type="Pfam" id="PF00107">
    <property type="entry name" value="ADH_zinc_N"/>
    <property type="match status" value="1"/>
</dbReference>
<dbReference type="PANTHER" id="PTHR43161">
    <property type="entry name" value="SORBITOL DEHYDROGENASE"/>
    <property type="match status" value="1"/>
</dbReference>
<protein>
    <recommendedName>
        <fullName evidence="12">Probable D-xylulose reductase A</fullName>
        <ecNumber evidence="10">1.1.1.9</ecNumber>
    </recommendedName>
    <alternativeName>
        <fullName evidence="11">Xylitol dehydrogenase A</fullName>
    </alternativeName>
</protein>
<evidence type="ECO:0000256" key="11">
    <source>
        <dbReference type="ARBA" id="ARBA00030139"/>
    </source>
</evidence>
<evidence type="ECO:0000313" key="16">
    <source>
        <dbReference type="Proteomes" id="UP000215305"/>
    </source>
</evidence>
<accession>A0A397G9X6</accession>
<dbReference type="GO" id="GO:0019569">
    <property type="term" value="P:L-arabinose catabolic process to D-xylulose 5-phosphate"/>
    <property type="evidence" value="ECO:0007669"/>
    <property type="project" value="UniProtKB-UniPathway"/>
</dbReference>
<dbReference type="Gene3D" id="3.90.180.10">
    <property type="entry name" value="Medium-chain alcohol dehydrogenases, catalytic domain"/>
    <property type="match status" value="1"/>
</dbReference>
<keyword evidence="3" id="KW-0859">Xylose metabolism</keyword>
<dbReference type="UniPathway" id="UPA00146">
    <property type="reaction ID" value="UER00577"/>
</dbReference>
<name>A0A397G9X6_ASPTH</name>
<dbReference type="EC" id="1.1.1.9" evidence="10"/>
<evidence type="ECO:0000259" key="14">
    <source>
        <dbReference type="SMART" id="SM00829"/>
    </source>
</evidence>
<comment type="caution">
    <text evidence="15">The sequence shown here is derived from an EMBL/GenBank/DDBJ whole genome shotgun (WGS) entry which is preliminary data.</text>
</comment>
<dbReference type="OrthoDB" id="3941538at2759"/>